<organism evidence="2">
    <name type="scientific">Drosophila melanogaster</name>
    <name type="common">Fruit fly</name>
    <dbReference type="NCBI Taxonomy" id="7227"/>
    <lineage>
        <taxon>Eukaryota</taxon>
        <taxon>Metazoa</taxon>
        <taxon>Ecdysozoa</taxon>
        <taxon>Arthropoda</taxon>
        <taxon>Hexapoda</taxon>
        <taxon>Insecta</taxon>
        <taxon>Pterygota</taxon>
        <taxon>Neoptera</taxon>
        <taxon>Endopterygota</taxon>
        <taxon>Diptera</taxon>
        <taxon>Brachycera</taxon>
        <taxon>Muscomorpha</taxon>
        <taxon>Ephydroidea</taxon>
        <taxon>Drosophilidae</taxon>
        <taxon>Drosophila</taxon>
        <taxon>Sophophora</taxon>
    </lineage>
</organism>
<dbReference type="AlphaFoldDB" id="Q6NNY0"/>
<keyword evidence="1" id="KW-1133">Transmembrane helix</keyword>
<dbReference type="EMBL" id="BT011152">
    <property type="protein sequence ID" value="AAR82820.1"/>
    <property type="molecule type" value="mRNA"/>
</dbReference>
<feature type="transmembrane region" description="Helical" evidence="1">
    <location>
        <begin position="26"/>
        <end position="47"/>
    </location>
</feature>
<evidence type="ECO:0000313" key="2">
    <source>
        <dbReference type="EMBL" id="AAR82820.1"/>
    </source>
</evidence>
<reference evidence="2" key="1">
    <citation type="submission" date="2003-12" db="EMBL/GenBank/DDBJ databases">
        <authorList>
            <person name="Stapleton M."/>
            <person name="Brokstein P."/>
            <person name="Hong L."/>
            <person name="Agbayani A."/>
            <person name="Carlson J."/>
            <person name="Champe M."/>
            <person name="Chavez C."/>
            <person name="Dorsett V."/>
            <person name="Dresnek D."/>
            <person name="Farfan D."/>
            <person name="Frise E."/>
            <person name="George R."/>
            <person name="Gonzalez M."/>
            <person name="Guarin H."/>
            <person name="Kronmiller B."/>
            <person name="Li P."/>
            <person name="Liao G."/>
            <person name="Miranda A."/>
            <person name="Mungall C.J."/>
            <person name="Nunoo J."/>
            <person name="Pacleb J."/>
            <person name="Paragas V."/>
            <person name="Park S."/>
            <person name="Patel S."/>
            <person name="Phouanenavong S."/>
            <person name="Wan K."/>
            <person name="Yu C."/>
            <person name="Lewis S.E."/>
            <person name="Rubin G.M."/>
            <person name="Celniker S."/>
        </authorList>
    </citation>
    <scope>NUCLEOTIDE SEQUENCE</scope>
    <source>
        <strain evidence="2">Berkeley</strain>
    </source>
</reference>
<feature type="non-terminal residue" evidence="2">
    <location>
        <position position="1"/>
    </location>
</feature>
<gene>
    <name evidence="2" type="primary">CG31340</name>
</gene>
<keyword evidence="1" id="KW-0812">Transmembrane</keyword>
<protein>
    <submittedName>
        <fullName evidence="2">GH05922p</fullName>
    </submittedName>
</protein>
<keyword evidence="1" id="KW-0472">Membrane</keyword>
<name>Q6NNY0_DROME</name>
<proteinExistence type="evidence at transcript level"/>
<accession>Q6NNY0</accession>
<evidence type="ECO:0000256" key="1">
    <source>
        <dbReference type="SAM" id="Phobius"/>
    </source>
</evidence>
<sequence length="93" mass="10477">ILKWPKKKKKKTIHPFVATTKHGQQLFGFGASLCVFIMYAVKLATLFRVITPAHNFCALSARGALGISKKRRPLEAIAICISGLRINKRFPRR</sequence>